<dbReference type="InterPro" id="IPR003697">
    <property type="entry name" value="Maf-like"/>
</dbReference>
<evidence type="ECO:0000313" key="5">
    <source>
        <dbReference type="EMBL" id="SPF29636.1"/>
    </source>
</evidence>
<comment type="subcellular location">
    <subcellularLocation>
        <location evidence="4">Cytoplasm</location>
    </subcellularLocation>
</comment>
<evidence type="ECO:0000256" key="1">
    <source>
        <dbReference type="ARBA" id="ARBA00001968"/>
    </source>
</evidence>
<dbReference type="PIRSF" id="PIRSF006305">
    <property type="entry name" value="Maf"/>
    <property type="match status" value="1"/>
</dbReference>
<evidence type="ECO:0000256" key="3">
    <source>
        <dbReference type="ARBA" id="ARBA00023080"/>
    </source>
</evidence>
<reference evidence="5 6" key="1">
    <citation type="submission" date="2018-03" db="EMBL/GenBank/DDBJ databases">
        <authorList>
            <person name="Keele B.F."/>
        </authorList>
    </citation>
    <scope>NUCLEOTIDE SEQUENCE [LARGE SCALE GENOMIC DNA]</scope>
    <source>
        <strain evidence="5 6">CeCT 8812</strain>
    </source>
</reference>
<organism evidence="5 6">
    <name type="scientific">Pontivivens insulae</name>
    <dbReference type="NCBI Taxonomy" id="1639689"/>
    <lineage>
        <taxon>Bacteria</taxon>
        <taxon>Pseudomonadati</taxon>
        <taxon>Pseudomonadota</taxon>
        <taxon>Alphaproteobacteria</taxon>
        <taxon>Rhodobacterales</taxon>
        <taxon>Paracoccaceae</taxon>
        <taxon>Pontivivens</taxon>
    </lineage>
</organism>
<proteinExistence type="inferred from homology"/>
<evidence type="ECO:0000256" key="2">
    <source>
        <dbReference type="ARBA" id="ARBA00022801"/>
    </source>
</evidence>
<comment type="catalytic activity">
    <reaction evidence="4">
        <text>UTP + H2O = UMP + diphosphate + H(+)</text>
        <dbReference type="Rhea" id="RHEA:29395"/>
        <dbReference type="ChEBI" id="CHEBI:15377"/>
        <dbReference type="ChEBI" id="CHEBI:15378"/>
        <dbReference type="ChEBI" id="CHEBI:33019"/>
        <dbReference type="ChEBI" id="CHEBI:46398"/>
        <dbReference type="ChEBI" id="CHEBI:57865"/>
        <dbReference type="EC" id="3.6.1.9"/>
    </reaction>
</comment>
<comment type="function">
    <text evidence="4">Nucleoside triphosphate pyrophosphatase that hydrolyzes dTTP and UTP. May have a dual role in cell division arrest and in preventing the incorporation of modified nucleotides into cellular nucleic acids.</text>
</comment>
<dbReference type="EMBL" id="OMKW01000002">
    <property type="protein sequence ID" value="SPF29636.1"/>
    <property type="molecule type" value="Genomic_DNA"/>
</dbReference>
<dbReference type="Proteomes" id="UP000244932">
    <property type="component" value="Unassembled WGS sequence"/>
</dbReference>
<protein>
    <recommendedName>
        <fullName evidence="4">dTTP/UTP pyrophosphatase</fullName>
        <shortName evidence="4">dTTPase/UTPase</shortName>
        <ecNumber evidence="4">3.6.1.9</ecNumber>
    </recommendedName>
    <alternativeName>
        <fullName evidence="4">Nucleoside triphosphate pyrophosphatase</fullName>
    </alternativeName>
    <alternativeName>
        <fullName evidence="4">Nucleotide pyrophosphatase</fullName>
        <shortName evidence="4">Nucleotide PPase</shortName>
    </alternativeName>
</protein>
<comment type="catalytic activity">
    <reaction evidence="4">
        <text>dTTP + H2O = dTMP + diphosphate + H(+)</text>
        <dbReference type="Rhea" id="RHEA:28534"/>
        <dbReference type="ChEBI" id="CHEBI:15377"/>
        <dbReference type="ChEBI" id="CHEBI:15378"/>
        <dbReference type="ChEBI" id="CHEBI:33019"/>
        <dbReference type="ChEBI" id="CHEBI:37568"/>
        <dbReference type="ChEBI" id="CHEBI:63528"/>
        <dbReference type="EC" id="3.6.1.9"/>
    </reaction>
</comment>
<keyword evidence="6" id="KW-1185">Reference proteome</keyword>
<evidence type="ECO:0000313" key="6">
    <source>
        <dbReference type="Proteomes" id="UP000244932"/>
    </source>
</evidence>
<dbReference type="Gene3D" id="3.90.950.10">
    <property type="match status" value="1"/>
</dbReference>
<dbReference type="GO" id="GO:0036218">
    <property type="term" value="F:dTTP diphosphatase activity"/>
    <property type="evidence" value="ECO:0007669"/>
    <property type="project" value="RHEA"/>
</dbReference>
<feature type="site" description="Important for substrate specificity" evidence="4">
    <location>
        <position position="67"/>
    </location>
</feature>
<dbReference type="OrthoDB" id="9807767at2"/>
<dbReference type="GO" id="GO:0005737">
    <property type="term" value="C:cytoplasm"/>
    <property type="evidence" value="ECO:0007669"/>
    <property type="project" value="UniProtKB-SubCell"/>
</dbReference>
<dbReference type="Pfam" id="PF02545">
    <property type="entry name" value="Maf"/>
    <property type="match status" value="1"/>
</dbReference>
<dbReference type="NCBIfam" id="TIGR00172">
    <property type="entry name" value="maf"/>
    <property type="match status" value="1"/>
</dbReference>
<keyword evidence="4" id="KW-0963">Cytoplasm</keyword>
<sequence length="192" mass="20266">MRLTLASGSPRRRELLAQIGVVPDAIIPADIDETPLGGELPRAYAARLAAEKSAAVAAEGLVLAADTVVAVGRRILGKPSDMAEAEQFLRLLSGRRHKVITAVGLRAEGQYWHREVETAVKLKVLSHTEIAAYLASGEWQGKAGGYAIQGIGGAFVPWINGSYTNVVGLPLTETMNLLQGAGYVVPLDGEAV</sequence>
<dbReference type="RefSeq" id="WP_108782315.1">
    <property type="nucleotide sequence ID" value="NZ_OMKW01000002.1"/>
</dbReference>
<dbReference type="PANTHER" id="PTHR43213:SF5">
    <property type="entry name" value="BIFUNCTIONAL DTTP_UTP PYROPHOSPHATASE_METHYLTRANSFERASE PROTEIN-RELATED"/>
    <property type="match status" value="1"/>
</dbReference>
<comment type="similarity">
    <text evidence="4">Belongs to the Maf family. YhdE subfamily.</text>
</comment>
<dbReference type="InterPro" id="IPR029001">
    <property type="entry name" value="ITPase-like_fam"/>
</dbReference>
<keyword evidence="3 4" id="KW-0546">Nucleotide metabolism</keyword>
<dbReference type="SUPFAM" id="SSF52972">
    <property type="entry name" value="ITPase-like"/>
    <property type="match status" value="1"/>
</dbReference>
<dbReference type="GO" id="GO:0036221">
    <property type="term" value="F:UTP diphosphatase activity"/>
    <property type="evidence" value="ECO:0007669"/>
    <property type="project" value="RHEA"/>
</dbReference>
<dbReference type="AlphaFoldDB" id="A0A2R8ABM3"/>
<comment type="cofactor">
    <cofactor evidence="1 4">
        <name>a divalent metal cation</name>
        <dbReference type="ChEBI" id="CHEBI:60240"/>
    </cofactor>
</comment>
<gene>
    <name evidence="5" type="primary">yhdE</name>
    <name evidence="5" type="ORF">POI8812_01951</name>
</gene>
<dbReference type="PANTHER" id="PTHR43213">
    <property type="entry name" value="BIFUNCTIONAL DTTP/UTP PYROPHOSPHATASE/METHYLTRANSFERASE PROTEIN-RELATED"/>
    <property type="match status" value="1"/>
</dbReference>
<accession>A0A2R8ABM3</accession>
<dbReference type="GO" id="GO:0009117">
    <property type="term" value="P:nucleotide metabolic process"/>
    <property type="evidence" value="ECO:0007669"/>
    <property type="project" value="UniProtKB-KW"/>
</dbReference>
<dbReference type="EC" id="3.6.1.9" evidence="4"/>
<feature type="site" description="Important for substrate specificity" evidence="4">
    <location>
        <position position="149"/>
    </location>
</feature>
<dbReference type="HAMAP" id="MF_00528">
    <property type="entry name" value="Maf"/>
    <property type="match status" value="1"/>
</dbReference>
<name>A0A2R8ABM3_9RHOB</name>
<comment type="caution">
    <text evidence="4">Lacks conserved residue(s) required for the propagation of feature annotation.</text>
</comment>
<keyword evidence="2 4" id="KW-0378">Hydrolase</keyword>
<feature type="site" description="Important for substrate specificity" evidence="4">
    <location>
        <position position="11"/>
    </location>
</feature>
<dbReference type="CDD" id="cd00555">
    <property type="entry name" value="Maf"/>
    <property type="match status" value="1"/>
</dbReference>
<feature type="active site" description="Proton acceptor" evidence="4">
    <location>
        <position position="66"/>
    </location>
</feature>
<evidence type="ECO:0000256" key="4">
    <source>
        <dbReference type="HAMAP-Rule" id="MF_00528"/>
    </source>
</evidence>